<dbReference type="PANTHER" id="PTHR21327:SF18">
    <property type="entry name" value="3,4-DIHYDROXY-2-BUTANONE 4-PHOSPHATE SYNTHASE"/>
    <property type="match status" value="1"/>
</dbReference>
<comment type="caution">
    <text evidence="12">The sequence shown here is derived from an EMBL/GenBank/DDBJ whole genome shotgun (WGS) entry which is preliminary data.</text>
</comment>
<feature type="binding site" evidence="9">
    <location>
        <position position="217"/>
    </location>
    <ligand>
        <name>GTP</name>
        <dbReference type="ChEBI" id="CHEBI:37565"/>
    </ligand>
</feature>
<dbReference type="SUPFAM" id="SSF142695">
    <property type="entry name" value="RibA-like"/>
    <property type="match status" value="1"/>
</dbReference>
<feature type="binding site" evidence="9">
    <location>
        <position position="127"/>
    </location>
    <ligand>
        <name>Zn(2+)</name>
        <dbReference type="ChEBI" id="CHEBI:29105"/>
        <note>catalytic</note>
    </ligand>
</feature>
<comment type="pathway">
    <text evidence="1 9">Cofactor biosynthesis; riboflavin biosynthesis; 5-amino-6-(D-ribitylamino)uracil from GTP: step 1/4.</text>
</comment>
<dbReference type="HAMAP" id="MF_00179">
    <property type="entry name" value="RibA"/>
    <property type="match status" value="1"/>
</dbReference>
<protein>
    <recommendedName>
        <fullName evidence="9">GTP cyclohydrolase-2</fullName>
        <ecNumber evidence="9">3.5.4.25</ecNumber>
    </recommendedName>
    <alternativeName>
        <fullName evidence="9">GTP cyclohydrolase II</fullName>
    </alternativeName>
</protein>
<dbReference type="Gene3D" id="3.40.50.10990">
    <property type="entry name" value="GTP cyclohydrolase II"/>
    <property type="match status" value="1"/>
</dbReference>
<dbReference type="AlphaFoldDB" id="A0A7W0DUR6"/>
<feature type="active site" description="Nucleophile" evidence="9">
    <location>
        <position position="191"/>
    </location>
</feature>
<comment type="cofactor">
    <cofactor evidence="9">
        <name>Zn(2+)</name>
        <dbReference type="ChEBI" id="CHEBI:29105"/>
    </cofactor>
    <text evidence="9">Binds 1 zinc ion per subunit.</text>
</comment>
<feature type="binding site" evidence="9">
    <location>
        <position position="132"/>
    </location>
    <ligand>
        <name>GTP</name>
        <dbReference type="ChEBI" id="CHEBI:37565"/>
    </ligand>
</feature>
<gene>
    <name evidence="9" type="primary">ribA</name>
    <name evidence="12" type="ORF">H1D24_38975</name>
</gene>
<evidence type="ECO:0000259" key="11">
    <source>
        <dbReference type="Pfam" id="PF00925"/>
    </source>
</evidence>
<keyword evidence="6 9" id="KW-0862">Zinc</keyword>
<evidence type="ECO:0000256" key="2">
    <source>
        <dbReference type="ARBA" id="ARBA00022619"/>
    </source>
</evidence>
<dbReference type="InterPro" id="IPR032677">
    <property type="entry name" value="GTP_cyclohydro_II"/>
</dbReference>
<dbReference type="Proteomes" id="UP000545761">
    <property type="component" value="Unassembled WGS sequence"/>
</dbReference>
<comment type="catalytic activity">
    <reaction evidence="8 9">
        <text>GTP + 4 H2O = 2,5-diamino-6-hydroxy-4-(5-phosphoribosylamino)-pyrimidine + formate + 2 phosphate + 3 H(+)</text>
        <dbReference type="Rhea" id="RHEA:23704"/>
        <dbReference type="ChEBI" id="CHEBI:15377"/>
        <dbReference type="ChEBI" id="CHEBI:15378"/>
        <dbReference type="ChEBI" id="CHEBI:15740"/>
        <dbReference type="ChEBI" id="CHEBI:37565"/>
        <dbReference type="ChEBI" id="CHEBI:43474"/>
        <dbReference type="ChEBI" id="CHEBI:58614"/>
        <dbReference type="EC" id="3.5.4.25"/>
    </reaction>
</comment>
<evidence type="ECO:0000256" key="6">
    <source>
        <dbReference type="ARBA" id="ARBA00022833"/>
    </source>
</evidence>
<dbReference type="UniPathway" id="UPA00275">
    <property type="reaction ID" value="UER00400"/>
</dbReference>
<dbReference type="EC" id="3.5.4.25" evidence="9"/>
<reference evidence="12 13" key="1">
    <citation type="submission" date="2020-07" db="EMBL/GenBank/DDBJ databases">
        <title>Streptomyces isolated from Indian soil.</title>
        <authorList>
            <person name="Mandal S."/>
            <person name="Maiti P.K."/>
        </authorList>
    </citation>
    <scope>NUCLEOTIDE SEQUENCE [LARGE SCALE GENOMIC DNA]</scope>
    <source>
        <strain evidence="12 13">PSKA28</strain>
    </source>
</reference>
<feature type="binding site" evidence="9">
    <location>
        <position position="129"/>
    </location>
    <ligand>
        <name>Zn(2+)</name>
        <dbReference type="ChEBI" id="CHEBI:29105"/>
        <note>catalytic</note>
    </ligand>
</feature>
<feature type="binding site" evidence="9">
    <location>
        <position position="212"/>
    </location>
    <ligand>
        <name>GTP</name>
        <dbReference type="ChEBI" id="CHEBI:37565"/>
    </ligand>
</feature>
<organism evidence="12 13">
    <name type="scientific">Streptomyces himalayensis subsp. himalayensis</name>
    <dbReference type="NCBI Taxonomy" id="2756131"/>
    <lineage>
        <taxon>Bacteria</taxon>
        <taxon>Bacillati</taxon>
        <taxon>Actinomycetota</taxon>
        <taxon>Actinomycetes</taxon>
        <taxon>Kitasatosporales</taxon>
        <taxon>Streptomycetaceae</taxon>
        <taxon>Streptomyces</taxon>
        <taxon>Streptomyces himalayensis</taxon>
    </lineage>
</organism>
<accession>A0A7W0DUR6</accession>
<feature type="domain" description="GTP cyclohydrolase II" evidence="11">
    <location>
        <begin position="107"/>
        <end position="233"/>
    </location>
</feature>
<evidence type="ECO:0000256" key="5">
    <source>
        <dbReference type="ARBA" id="ARBA00022801"/>
    </source>
</evidence>
<dbReference type="GO" id="GO:0009231">
    <property type="term" value="P:riboflavin biosynthetic process"/>
    <property type="evidence" value="ECO:0007669"/>
    <property type="project" value="UniProtKB-UniRule"/>
</dbReference>
<dbReference type="PANTHER" id="PTHR21327">
    <property type="entry name" value="GTP CYCLOHYDROLASE II-RELATED"/>
    <property type="match status" value="1"/>
</dbReference>
<sequence>MAESDWTFDGGQARPSGVERVVNVQLSTVYGDFLAVGYLDRNRGDEQMALIYGVTEGDIGHSDIGDGGIGDGDIGDGDIGGGDIGGGDIGGGELVQGGPCDGVGGDGMLTRVHSECLTGDAFGSKHCECGEQLSAALHAIASEGRGVLLYLRGHEGRGIGLLGKLRAMKLQQEGLDTVEANLALGFPADARDYEVAADILHDLGVRSVRLLSNNPRKSEALMRHGIKVTEQVPLLTPPRPENITYLRTKRERLDHHLPHLDRGPDRDPELAMDLHGAADWS</sequence>
<dbReference type="GO" id="GO:0005829">
    <property type="term" value="C:cytosol"/>
    <property type="evidence" value="ECO:0007669"/>
    <property type="project" value="TreeGrafter"/>
</dbReference>
<comment type="similarity">
    <text evidence="9">Belongs to the GTP cyclohydrolase II family.</text>
</comment>
<dbReference type="NCBIfam" id="NF001591">
    <property type="entry name" value="PRK00393.1"/>
    <property type="match status" value="1"/>
</dbReference>
<name>A0A7W0DUR6_9ACTN</name>
<dbReference type="GO" id="GO:0008270">
    <property type="term" value="F:zinc ion binding"/>
    <property type="evidence" value="ECO:0007669"/>
    <property type="project" value="UniProtKB-UniRule"/>
</dbReference>
<keyword evidence="5 9" id="KW-0378">Hydrolase</keyword>
<feature type="binding site" evidence="9">
    <location>
        <begin position="155"/>
        <end position="157"/>
    </location>
    <ligand>
        <name>GTP</name>
        <dbReference type="ChEBI" id="CHEBI:37565"/>
    </ligand>
</feature>
<evidence type="ECO:0000256" key="3">
    <source>
        <dbReference type="ARBA" id="ARBA00022723"/>
    </source>
</evidence>
<feature type="binding site" evidence="9">
    <location>
        <position position="177"/>
    </location>
    <ligand>
        <name>GTP</name>
        <dbReference type="ChEBI" id="CHEBI:37565"/>
    </ligand>
</feature>
<dbReference type="InterPro" id="IPR000926">
    <property type="entry name" value="RibA"/>
</dbReference>
<evidence type="ECO:0000256" key="10">
    <source>
        <dbReference type="SAM" id="MobiDB-lite"/>
    </source>
</evidence>
<dbReference type="CDD" id="cd00641">
    <property type="entry name" value="GTP_cyclohydro2"/>
    <property type="match status" value="1"/>
</dbReference>
<evidence type="ECO:0000313" key="12">
    <source>
        <dbReference type="EMBL" id="MBA2951580.1"/>
    </source>
</evidence>
<evidence type="ECO:0000256" key="9">
    <source>
        <dbReference type="HAMAP-Rule" id="MF_00179"/>
    </source>
</evidence>
<keyword evidence="4 9" id="KW-0547">Nucleotide-binding</keyword>
<keyword evidence="3 9" id="KW-0479">Metal-binding</keyword>
<dbReference type="GO" id="GO:0003935">
    <property type="term" value="F:GTP cyclohydrolase II activity"/>
    <property type="evidence" value="ECO:0007669"/>
    <property type="project" value="UniProtKB-UniRule"/>
</dbReference>
<dbReference type="EMBL" id="JACEHE010000049">
    <property type="protein sequence ID" value="MBA2951580.1"/>
    <property type="molecule type" value="Genomic_DNA"/>
</dbReference>
<keyword evidence="7 9" id="KW-0342">GTP-binding</keyword>
<keyword evidence="2 9" id="KW-0686">Riboflavin biosynthesis</keyword>
<evidence type="ECO:0000256" key="1">
    <source>
        <dbReference type="ARBA" id="ARBA00004853"/>
    </source>
</evidence>
<evidence type="ECO:0000256" key="7">
    <source>
        <dbReference type="ARBA" id="ARBA00023134"/>
    </source>
</evidence>
<proteinExistence type="inferred from homology"/>
<evidence type="ECO:0000313" key="13">
    <source>
        <dbReference type="Proteomes" id="UP000545761"/>
    </source>
</evidence>
<comment type="function">
    <text evidence="9">Catalyzes the conversion of GTP to 2,5-diamino-6-ribosylamino-4(3H)-pyrimidinone 5'-phosphate (DARP), formate and pyrophosphate.</text>
</comment>
<dbReference type="InterPro" id="IPR036144">
    <property type="entry name" value="RibA-like_sf"/>
</dbReference>
<feature type="active site" description="Proton acceptor" evidence="9">
    <location>
        <position position="189"/>
    </location>
</feature>
<feature type="binding site" evidence="9">
    <location>
        <begin position="111"/>
        <end position="115"/>
    </location>
    <ligand>
        <name>GTP</name>
        <dbReference type="ChEBI" id="CHEBI:37565"/>
    </ligand>
</feature>
<dbReference type="GO" id="GO:0005525">
    <property type="term" value="F:GTP binding"/>
    <property type="evidence" value="ECO:0007669"/>
    <property type="project" value="UniProtKB-KW"/>
</dbReference>
<dbReference type="RefSeq" id="WP_181662492.1">
    <property type="nucleotide sequence ID" value="NZ_JACEHE010000049.1"/>
</dbReference>
<feature type="binding site" evidence="9">
    <location>
        <position position="116"/>
    </location>
    <ligand>
        <name>Zn(2+)</name>
        <dbReference type="ChEBI" id="CHEBI:29105"/>
        <note>catalytic</note>
    </ligand>
</feature>
<feature type="compositionally biased region" description="Basic and acidic residues" evidence="10">
    <location>
        <begin position="256"/>
        <end position="269"/>
    </location>
</feature>
<feature type="region of interest" description="Disordered" evidence="10">
    <location>
        <begin position="256"/>
        <end position="281"/>
    </location>
</feature>
<dbReference type="Pfam" id="PF00925">
    <property type="entry name" value="GTP_cyclohydro2"/>
    <property type="match status" value="1"/>
</dbReference>
<evidence type="ECO:0000256" key="4">
    <source>
        <dbReference type="ARBA" id="ARBA00022741"/>
    </source>
</evidence>
<evidence type="ECO:0000256" key="8">
    <source>
        <dbReference type="ARBA" id="ARBA00049295"/>
    </source>
</evidence>